<evidence type="ECO:0000313" key="2">
    <source>
        <dbReference type="Proteomes" id="UP000001865"/>
    </source>
</evidence>
<protein>
    <submittedName>
        <fullName evidence="1">Uncharacterized protein</fullName>
    </submittedName>
</protein>
<dbReference type="Proteomes" id="UP000001865">
    <property type="component" value="Chromosome"/>
</dbReference>
<evidence type="ECO:0000313" key="1">
    <source>
        <dbReference type="EMBL" id="ACF88700.1"/>
    </source>
</evidence>
<dbReference type="HOGENOM" id="CLU_3316736_0_0_6"/>
<gene>
    <name evidence="1" type="ordered locus">SeSA_A3722</name>
</gene>
<organism evidence="1 2">
    <name type="scientific">Salmonella schwarzengrund (strain CVM19633)</name>
    <dbReference type="NCBI Taxonomy" id="439843"/>
    <lineage>
        <taxon>Bacteria</taxon>
        <taxon>Pseudomonadati</taxon>
        <taxon>Pseudomonadota</taxon>
        <taxon>Gammaproteobacteria</taxon>
        <taxon>Enterobacterales</taxon>
        <taxon>Enterobacteriaceae</taxon>
        <taxon>Salmonella</taxon>
    </lineage>
</organism>
<sequence length="39" mass="4354">MALFDVGLRFAPPNKSKISMRYKFSLDAIQHLLGSGICQ</sequence>
<reference evidence="1 2" key="1">
    <citation type="journal article" date="2011" name="J. Bacteriol.">
        <title>Comparative genomics of 28 Salmonella enterica isolates: evidence for CRISPR-mediated adaptive sublineage evolution.</title>
        <authorList>
            <person name="Fricke W.F."/>
            <person name="Mammel M.K."/>
            <person name="McDermott P.F."/>
            <person name="Tartera C."/>
            <person name="White D.G."/>
            <person name="Leclerc J.E."/>
            <person name="Ravel J."/>
            <person name="Cebula T.A."/>
        </authorList>
    </citation>
    <scope>NUCLEOTIDE SEQUENCE [LARGE SCALE GENOMIC DNA]</scope>
    <source>
        <strain evidence="1 2">CVM19633</strain>
    </source>
</reference>
<accession>A0A0N1QS49</accession>
<proteinExistence type="predicted"/>
<name>A0A0N1QS49_SALSV</name>
<dbReference type="KEGG" id="sew:SeSA_A3722"/>
<dbReference type="AlphaFoldDB" id="A0A0N1QS49"/>
<dbReference type="EMBL" id="CP001127">
    <property type="protein sequence ID" value="ACF88700.1"/>
    <property type="molecule type" value="Genomic_DNA"/>
</dbReference>